<dbReference type="EMBL" id="QEEZ01000015">
    <property type="protein sequence ID" value="PWC01298.1"/>
    <property type="molecule type" value="Genomic_DNA"/>
</dbReference>
<comment type="caution">
    <text evidence="2">The sequence shown here is derived from an EMBL/GenBank/DDBJ whole genome shotgun (WGS) entry which is preliminary data.</text>
</comment>
<feature type="domain" description="Knr4/Smi1-like" evidence="1">
    <location>
        <begin position="16"/>
        <end position="154"/>
    </location>
</feature>
<reference evidence="3" key="1">
    <citation type="submission" date="2018-04" db="EMBL/GenBank/DDBJ databases">
        <authorList>
            <person name="Liu S."/>
            <person name="Wang Z."/>
            <person name="Li J."/>
        </authorList>
    </citation>
    <scope>NUCLEOTIDE SEQUENCE [LARGE SCALE GENOMIC DNA]</scope>
    <source>
        <strain evidence="3">2189</strain>
    </source>
</reference>
<name>A0A2U1T5Y1_9CORY</name>
<proteinExistence type="predicted"/>
<dbReference type="SUPFAM" id="SSF160631">
    <property type="entry name" value="SMI1/KNR4-like"/>
    <property type="match status" value="1"/>
</dbReference>
<dbReference type="Proteomes" id="UP000244989">
    <property type="component" value="Unassembled WGS sequence"/>
</dbReference>
<accession>A0A2U1T5Y1</accession>
<keyword evidence="3" id="KW-1185">Reference proteome</keyword>
<gene>
    <name evidence="2" type="ORF">DF222_08425</name>
</gene>
<evidence type="ECO:0000259" key="1">
    <source>
        <dbReference type="SMART" id="SM00860"/>
    </source>
</evidence>
<evidence type="ECO:0000313" key="3">
    <source>
        <dbReference type="Proteomes" id="UP000244989"/>
    </source>
</evidence>
<protein>
    <submittedName>
        <fullName evidence="2">SMI1/KNR4 family protein</fullName>
    </submittedName>
</protein>
<organism evidence="2 3">
    <name type="scientific">Corynebacterium yudongzhengii</name>
    <dbReference type="NCBI Taxonomy" id="2080740"/>
    <lineage>
        <taxon>Bacteria</taxon>
        <taxon>Bacillati</taxon>
        <taxon>Actinomycetota</taxon>
        <taxon>Actinomycetes</taxon>
        <taxon>Mycobacteriales</taxon>
        <taxon>Corynebacteriaceae</taxon>
        <taxon>Corynebacterium</taxon>
    </lineage>
</organism>
<evidence type="ECO:0000313" key="2">
    <source>
        <dbReference type="EMBL" id="PWC01298.1"/>
    </source>
</evidence>
<dbReference type="KEGG" id="cyz:C3B44_00765"/>
<dbReference type="Gene3D" id="3.40.1580.10">
    <property type="entry name" value="SMI1/KNR4-like"/>
    <property type="match status" value="1"/>
</dbReference>
<dbReference type="InterPro" id="IPR037883">
    <property type="entry name" value="Knr4/Smi1-like_sf"/>
</dbReference>
<dbReference type="InterPro" id="IPR018958">
    <property type="entry name" value="Knr4/Smi1-like_dom"/>
</dbReference>
<sequence>MILENYADFFEDPGEPADDVRIADIERAIGRRLPEDYRALIQETGGGSLKLSRCVMPGLPGAAEGLSTDNIFGNGKIATGANVDLAEFGVFLMEEWEIPEEVLLFADTEDGMHNCFVINYDLAEFPRGAILHLDTDPGGKLTKVADSVADFLNALEPYNDEGDQDYNPSAGQEGVGIKGVWHGVLSETLTRAIAEEGVRKFVCEALIQKEFHR</sequence>
<dbReference type="Pfam" id="PF09346">
    <property type="entry name" value="SMI1_KNR4"/>
    <property type="match status" value="1"/>
</dbReference>
<dbReference type="AlphaFoldDB" id="A0A2U1T5Y1"/>
<dbReference type="SMART" id="SM00860">
    <property type="entry name" value="SMI1_KNR4"/>
    <property type="match status" value="1"/>
</dbReference>